<organism evidence="4 5">
    <name type="scientific">Pollutimonas harenae</name>
    <dbReference type="NCBI Taxonomy" id="657015"/>
    <lineage>
        <taxon>Bacteria</taxon>
        <taxon>Pseudomonadati</taxon>
        <taxon>Pseudomonadota</taxon>
        <taxon>Betaproteobacteria</taxon>
        <taxon>Burkholderiales</taxon>
        <taxon>Alcaligenaceae</taxon>
        <taxon>Pollutimonas</taxon>
    </lineage>
</organism>
<dbReference type="Pfam" id="PF05954">
    <property type="entry name" value="Phage_GPD"/>
    <property type="match status" value="1"/>
</dbReference>
<dbReference type="InterPro" id="IPR006533">
    <property type="entry name" value="T6SS_Vgr_RhsGE"/>
</dbReference>
<name>A0A853GYE3_9BURK</name>
<protein>
    <submittedName>
        <fullName evidence="4">Type VI secretion system tip protein VgrG</fullName>
    </submittedName>
</protein>
<evidence type="ECO:0000259" key="3">
    <source>
        <dbReference type="Pfam" id="PF04717"/>
    </source>
</evidence>
<keyword evidence="5" id="KW-1185">Reference proteome</keyword>
<dbReference type="NCBIfam" id="TIGR01646">
    <property type="entry name" value="vgr_GE"/>
    <property type="match status" value="1"/>
</dbReference>
<comment type="caution">
    <text evidence="4">The sequence shown here is derived from an EMBL/GenBank/DDBJ whole genome shotgun (WGS) entry which is preliminary data.</text>
</comment>
<dbReference type="Gene3D" id="3.55.50.10">
    <property type="entry name" value="Baseplate protein-like domains"/>
    <property type="match status" value="1"/>
</dbReference>
<dbReference type="Gene3D" id="2.40.50.230">
    <property type="entry name" value="Gp5 N-terminal domain"/>
    <property type="match status" value="1"/>
</dbReference>
<dbReference type="OrthoDB" id="8590234at2"/>
<evidence type="ECO:0000256" key="1">
    <source>
        <dbReference type="ARBA" id="ARBA00005558"/>
    </source>
</evidence>
<dbReference type="NCBIfam" id="TIGR03361">
    <property type="entry name" value="VI_Rhs_Vgr"/>
    <property type="match status" value="1"/>
</dbReference>
<dbReference type="EMBL" id="JACCEV010000001">
    <property type="protein sequence ID" value="NYT85132.1"/>
    <property type="molecule type" value="Genomic_DNA"/>
</dbReference>
<evidence type="ECO:0000313" key="4">
    <source>
        <dbReference type="EMBL" id="NYT85132.1"/>
    </source>
</evidence>
<proteinExistence type="inferred from homology"/>
<dbReference type="InterPro" id="IPR017847">
    <property type="entry name" value="T6SS_RhsGE_Vgr_subset"/>
</dbReference>
<dbReference type="AlphaFoldDB" id="A0A853GYE3"/>
<feature type="region of interest" description="Disordered" evidence="2">
    <location>
        <begin position="532"/>
        <end position="554"/>
    </location>
</feature>
<feature type="compositionally biased region" description="Acidic residues" evidence="2">
    <location>
        <begin position="537"/>
        <end position="546"/>
    </location>
</feature>
<dbReference type="Gene3D" id="4.10.220.110">
    <property type="match status" value="1"/>
</dbReference>
<dbReference type="InterPro" id="IPR006531">
    <property type="entry name" value="Gp5/Vgr_OB"/>
</dbReference>
<accession>A0A853GYE3</accession>
<dbReference type="SUPFAM" id="SSF69279">
    <property type="entry name" value="Phage tail proteins"/>
    <property type="match status" value="2"/>
</dbReference>
<sequence length="835" mass="91558">MTDNTFDYALQCQALQELLAGEDILVTQWRGTEAVSRPYRFEITIAVRSADLPLENLLDKPATLRLRRPDGSVARWHGIITQGAEHGHDEVYDYYQLILEPRLARLALRQWSDIYLDQQLDDLIESLLRQGQLTEKYYNDDAPYDYRIAVQGQDLSSMRRPFVCQFEENCLDFLMRKLEYYGVYFWFEQGEDRESIVFANDASQQPAQVDSAIYYPKGVLDPDTRHIVLTRMDRRVTMRPAAVSLRALHEPENTLLHLQAGADVPASHSGQGEIFSAADHFAVLDGDSGGANGVPGDTLARWRAQELACQSLGVRGDARTPGVTAGRFLAVSVFQQAADSSQYYIVQVEHEGTQTLDTAPGGETPSYLARFTALPRWRDQAQQDDPIQFRPARKTPVPRVTRLMSGFVDMDDKAGAKRYAQPDDQGRYKIRLAFTRQRYDSYRNSAWLRLSTPYAAGASQKGLTAAGMHFPLREGTEVLIAFLNGDPDMPVIVGSLPNAEAPSVVNQNNSREHVVRTPGGAGFTFLDGASAVQLASSEEEGEESSEDGNNPEGYEADETRVTISAPTSDAVLNLGAPEEEEGKRGFLLATSENGEIYSGESILIEVPNKLTICAGGPDKISSLVDWEKSSPNGHAVIENTMAVNVSNYVGGKVELMEGLDVSVTFGVSTEVFAGIKYSLTFSGGREYTAGPSKDIKIMRRTELNNDKTAITRKVIKFIKEENAYTETVTHKTLKYDTNAYVHYNVDSPNVDIGYVIPGARCKLSINAAGTTLCGNKTIVSATSTLSLSGNAGLSVKSGVTEMDMNPAGSIKIAGTVTSLQGRGSVEVEGELIKLG</sequence>
<dbReference type="Gene3D" id="2.30.110.50">
    <property type="match status" value="1"/>
</dbReference>
<gene>
    <name evidence="4" type="ORF">H0A62_05910</name>
</gene>
<reference evidence="4 5" key="1">
    <citation type="submission" date="2020-07" db="EMBL/GenBank/DDBJ databases">
        <title>Taxonomic revisions and descriptions of new bacterial species based on genomic comparisons in the high-G+C-content subgroup of the family Alcaligenaceae.</title>
        <authorList>
            <person name="Szabo A."/>
            <person name="Felfoldi T."/>
        </authorList>
    </citation>
    <scope>NUCLEOTIDE SEQUENCE [LARGE SCALE GENOMIC DNA]</scope>
    <source>
        <strain evidence="4 5">DSM 25667</strain>
    </source>
</reference>
<evidence type="ECO:0000313" key="5">
    <source>
        <dbReference type="Proteomes" id="UP000554144"/>
    </source>
</evidence>
<dbReference type="Proteomes" id="UP000554144">
    <property type="component" value="Unassembled WGS sequence"/>
</dbReference>
<comment type="similarity">
    <text evidence="1">Belongs to the VgrG protein family.</text>
</comment>
<dbReference type="InterPro" id="IPR037026">
    <property type="entry name" value="Vgr_OB-fold_dom_sf"/>
</dbReference>
<dbReference type="SUPFAM" id="SSF69255">
    <property type="entry name" value="gp5 N-terminal domain-like"/>
    <property type="match status" value="1"/>
</dbReference>
<feature type="domain" description="Gp5/Type VI secretion system Vgr protein OB-fold" evidence="3">
    <location>
        <begin position="423"/>
        <end position="496"/>
    </location>
</feature>
<dbReference type="RefSeq" id="WP_130037325.1">
    <property type="nucleotide sequence ID" value="NZ_JACCEV010000001.1"/>
</dbReference>
<evidence type="ECO:0000256" key="2">
    <source>
        <dbReference type="SAM" id="MobiDB-lite"/>
    </source>
</evidence>
<dbReference type="Pfam" id="PF04717">
    <property type="entry name" value="Phage_base_V"/>
    <property type="match status" value="1"/>
</dbReference>